<sequence>MPWNLQGRVAVVVGASSTVGRQVASRLADEHRMRLACVSRRGCGSSLPSGCVAFKADLTVAPESDTVMKQVKETLGPVSLLVNCAGVTLNKIHVRCTDTDYDVLMNVNLRGALHITRSALRHGGMLQVGDGSVVHIGSLVGCMGNEGQVIYSASKAALSGAVKSWAREYGPKNIRFNVIAPALIEGEGMATTLTENQIEEWRQRCPLRRLATVTDVVDAVVGVACCPFISGQTIHVDGGMW</sequence>
<organism evidence="3 4">
    <name type="scientific">Trypanosoma equiperdum</name>
    <dbReference type="NCBI Taxonomy" id="5694"/>
    <lineage>
        <taxon>Eukaryota</taxon>
        <taxon>Discoba</taxon>
        <taxon>Euglenozoa</taxon>
        <taxon>Kinetoplastea</taxon>
        <taxon>Metakinetoplastina</taxon>
        <taxon>Trypanosomatida</taxon>
        <taxon>Trypanosomatidae</taxon>
        <taxon>Trypanosoma</taxon>
    </lineage>
</organism>
<protein>
    <submittedName>
        <fullName evidence="3">3-oxoacyl-ACP reductase, putative</fullName>
        <ecNumber evidence="3">1.1.1.100</ecNumber>
    </submittedName>
</protein>
<keyword evidence="4" id="KW-1185">Reference proteome</keyword>
<dbReference type="PANTHER" id="PTHR42760:SF133">
    <property type="entry name" value="3-OXOACYL-[ACYL-CARRIER-PROTEIN] REDUCTASE"/>
    <property type="match status" value="1"/>
</dbReference>
<dbReference type="GO" id="GO:0004316">
    <property type="term" value="F:3-oxoacyl-[acyl-carrier-protein] reductase (NADPH) activity"/>
    <property type="evidence" value="ECO:0007669"/>
    <property type="project" value="UniProtKB-EC"/>
</dbReference>
<dbReference type="GO" id="GO:0048038">
    <property type="term" value="F:quinone binding"/>
    <property type="evidence" value="ECO:0007669"/>
    <property type="project" value="TreeGrafter"/>
</dbReference>
<evidence type="ECO:0000313" key="3">
    <source>
        <dbReference type="EMBL" id="SCU71403.1"/>
    </source>
</evidence>
<dbReference type="PRINTS" id="PR00081">
    <property type="entry name" value="GDHRDH"/>
</dbReference>
<dbReference type="PRINTS" id="PR00080">
    <property type="entry name" value="SDRFAMILY"/>
</dbReference>
<dbReference type="Pfam" id="PF13561">
    <property type="entry name" value="adh_short_C2"/>
    <property type="match status" value="1"/>
</dbReference>
<dbReference type="GO" id="GO:0006633">
    <property type="term" value="P:fatty acid biosynthetic process"/>
    <property type="evidence" value="ECO:0007669"/>
    <property type="project" value="TreeGrafter"/>
</dbReference>
<keyword evidence="2 3" id="KW-0560">Oxidoreductase</keyword>
<dbReference type="VEuPathDB" id="TriTrypDB:TEOVI_000298400"/>
<dbReference type="Proteomes" id="UP000195570">
    <property type="component" value="Unassembled WGS sequence"/>
</dbReference>
<evidence type="ECO:0000256" key="2">
    <source>
        <dbReference type="ARBA" id="ARBA00023002"/>
    </source>
</evidence>
<dbReference type="EMBL" id="CZPT02001625">
    <property type="protein sequence ID" value="SCU71403.1"/>
    <property type="molecule type" value="Genomic_DNA"/>
</dbReference>
<gene>
    <name evidence="3" type="ORF">TEOVI_000298400</name>
</gene>
<dbReference type="InterPro" id="IPR002347">
    <property type="entry name" value="SDR_fam"/>
</dbReference>
<dbReference type="EC" id="1.1.1.100" evidence="3"/>
<comment type="caution">
    <text evidence="3">The sequence shown here is derived from an EMBL/GenBank/DDBJ whole genome shotgun (WGS) entry which is preliminary data.</text>
</comment>
<proteinExistence type="inferred from homology"/>
<dbReference type="GeneID" id="92376924"/>
<evidence type="ECO:0000313" key="4">
    <source>
        <dbReference type="Proteomes" id="UP000195570"/>
    </source>
</evidence>
<dbReference type="PANTHER" id="PTHR42760">
    <property type="entry name" value="SHORT-CHAIN DEHYDROGENASES/REDUCTASES FAMILY MEMBER"/>
    <property type="match status" value="1"/>
</dbReference>
<evidence type="ECO:0000256" key="1">
    <source>
        <dbReference type="ARBA" id="ARBA00006484"/>
    </source>
</evidence>
<dbReference type="Gene3D" id="3.40.50.720">
    <property type="entry name" value="NAD(P)-binding Rossmann-like Domain"/>
    <property type="match status" value="1"/>
</dbReference>
<comment type="similarity">
    <text evidence="1">Belongs to the short-chain dehydrogenases/reductases (SDR) family.</text>
</comment>
<dbReference type="InterPro" id="IPR036291">
    <property type="entry name" value="NAD(P)-bd_dom_sf"/>
</dbReference>
<accession>A0A1G4IG65</accession>
<dbReference type="RefSeq" id="XP_067082075.1">
    <property type="nucleotide sequence ID" value="XM_067225974.1"/>
</dbReference>
<dbReference type="SUPFAM" id="SSF51735">
    <property type="entry name" value="NAD(P)-binding Rossmann-fold domains"/>
    <property type="match status" value="1"/>
</dbReference>
<dbReference type="FunFam" id="3.40.50.720:FF:000872">
    <property type="entry name" value="3-oxoacyl-ACP reductase, putative"/>
    <property type="match status" value="1"/>
</dbReference>
<name>A0A1G4IG65_TRYEQ</name>
<dbReference type="AlphaFoldDB" id="A0A1G4IG65"/>
<reference evidence="3" key="1">
    <citation type="submission" date="2016-09" db="EMBL/GenBank/DDBJ databases">
        <authorList>
            <person name="Hebert L."/>
            <person name="Moumen B."/>
        </authorList>
    </citation>
    <scope>NUCLEOTIDE SEQUENCE [LARGE SCALE GENOMIC DNA]</scope>
    <source>
        <strain evidence="3">OVI</strain>
    </source>
</reference>